<dbReference type="Gene3D" id="3.30.160.20">
    <property type="match status" value="1"/>
</dbReference>
<reference evidence="6 7" key="1">
    <citation type="journal article" date="2013" name="Nature">
        <title>Insights into bilaterian evolution from three spiralian genomes.</title>
        <authorList>
            <person name="Simakov O."/>
            <person name="Marletaz F."/>
            <person name="Cho S.J."/>
            <person name="Edsinger-Gonzales E."/>
            <person name="Havlak P."/>
            <person name="Hellsten U."/>
            <person name="Kuo D.H."/>
            <person name="Larsson T."/>
            <person name="Lv J."/>
            <person name="Arendt D."/>
            <person name="Savage R."/>
            <person name="Osoegawa K."/>
            <person name="de Jong P."/>
            <person name="Grimwood J."/>
            <person name="Chapman J.A."/>
            <person name="Shapiro H."/>
            <person name="Aerts A."/>
            <person name="Otillar R.P."/>
            <person name="Terry A.Y."/>
            <person name="Boore J.L."/>
            <person name="Grigoriev I.V."/>
            <person name="Lindberg D.R."/>
            <person name="Seaver E.C."/>
            <person name="Weisblat D.A."/>
            <person name="Putnam N.H."/>
            <person name="Rokhsar D.S."/>
        </authorList>
    </citation>
    <scope>NUCLEOTIDE SEQUENCE [LARGE SCALE GENOMIC DNA]</scope>
</reference>
<accession>V3YY03</accession>
<dbReference type="SUPFAM" id="SSF54768">
    <property type="entry name" value="dsRNA-binding domain-like"/>
    <property type="match status" value="1"/>
</dbReference>
<evidence type="ECO:0008006" key="8">
    <source>
        <dbReference type="Google" id="ProtNLM"/>
    </source>
</evidence>
<evidence type="ECO:0000259" key="4">
    <source>
        <dbReference type="Pfam" id="PF24385"/>
    </source>
</evidence>
<evidence type="ECO:0000256" key="3">
    <source>
        <dbReference type="SAM" id="MobiDB-lite"/>
    </source>
</evidence>
<organism evidence="6 7">
    <name type="scientific">Lottia gigantea</name>
    <name type="common">Giant owl limpet</name>
    <dbReference type="NCBI Taxonomy" id="225164"/>
    <lineage>
        <taxon>Eukaryota</taxon>
        <taxon>Metazoa</taxon>
        <taxon>Spiralia</taxon>
        <taxon>Lophotrochozoa</taxon>
        <taxon>Mollusca</taxon>
        <taxon>Gastropoda</taxon>
        <taxon>Patellogastropoda</taxon>
        <taxon>Lottioidea</taxon>
        <taxon>Lottiidae</taxon>
        <taxon>Lottia</taxon>
    </lineage>
</organism>
<feature type="non-terminal residue" evidence="6">
    <location>
        <position position="1"/>
    </location>
</feature>
<dbReference type="RefSeq" id="XP_009066356.1">
    <property type="nucleotide sequence ID" value="XM_009068108.1"/>
</dbReference>
<feature type="compositionally biased region" description="Low complexity" evidence="3">
    <location>
        <begin position="251"/>
        <end position="272"/>
    </location>
</feature>
<dbReference type="AlphaFoldDB" id="V3YY03"/>
<proteinExistence type="predicted"/>
<dbReference type="Pfam" id="PF24385">
    <property type="entry name" value="DSRM_DHX29"/>
    <property type="match status" value="1"/>
</dbReference>
<keyword evidence="1" id="KW-0378">Hydrolase</keyword>
<feature type="domain" description="ATP-dependent RNA helicase DHX29-like UBA" evidence="5">
    <location>
        <begin position="44"/>
        <end position="98"/>
    </location>
</feature>
<dbReference type="Proteomes" id="UP000030746">
    <property type="component" value="Unassembled WGS sequence"/>
</dbReference>
<dbReference type="InterPro" id="IPR056328">
    <property type="entry name" value="DSRM_DHX29"/>
</dbReference>
<evidence type="ECO:0000256" key="2">
    <source>
        <dbReference type="ARBA" id="ARBA00022806"/>
    </source>
</evidence>
<feature type="region of interest" description="Disordered" evidence="3">
    <location>
        <begin position="231"/>
        <end position="280"/>
    </location>
</feature>
<dbReference type="GO" id="GO:0004386">
    <property type="term" value="F:helicase activity"/>
    <property type="evidence" value="ECO:0007669"/>
    <property type="project" value="UniProtKB-KW"/>
</dbReference>
<sequence length="414" mass="46956">SVSKHLLQVSIPKKLESDILTLIQEHNDQTKSYGELSKRLTSRKLTDVYNSLSDAGFTQKQIENTMNNTIMKGGDLITALDWLCLNIANDQLPAGFSETLLREEEKKRRQQFDQSLQVQKSHIDDVAETKQSSKSQKKKKKKKSGGGENKGGNMKNWILQYANMSSSESEGEGGPKEFDPNSKYLSLHEKLEDVKEQASLAKQQGNESIHKKLSKTIREMTVEMNALETFPGFDPSIKPAPAPKEEKKVLPKPAEASKAESLPSSSQSVSSSTKPGKTKAVEDVRKFEYTKQQWTGKAPKQFLIDWVRKHLPKSDPPKYSKIQLKMNRFKSKVRIDRKKDGGMLELTPEILCENVKEAEQLASTLALYHLCKGQSVHQLLPPPFRDIWLEWLDAEKTKKQNAIDKENKVKFYLL</sequence>
<dbReference type="CTD" id="20233537"/>
<feature type="region of interest" description="Disordered" evidence="3">
    <location>
        <begin position="111"/>
        <end position="155"/>
    </location>
</feature>
<dbReference type="Pfam" id="PF24899">
    <property type="entry name" value="UBA_DHX29"/>
    <property type="match status" value="1"/>
</dbReference>
<evidence type="ECO:0000313" key="6">
    <source>
        <dbReference type="EMBL" id="ESO82988.1"/>
    </source>
</evidence>
<gene>
    <name evidence="6" type="ORF">LOTGIDRAFT_134296</name>
</gene>
<evidence type="ECO:0000256" key="1">
    <source>
        <dbReference type="ARBA" id="ARBA00022801"/>
    </source>
</evidence>
<keyword evidence="2" id="KW-0547">Nucleotide-binding</keyword>
<name>V3YY03_LOTGI</name>
<dbReference type="OrthoDB" id="5600252at2759"/>
<feature type="compositionally biased region" description="Basic residues" evidence="3">
    <location>
        <begin position="135"/>
        <end position="144"/>
    </location>
</feature>
<dbReference type="KEGG" id="lgi:LOTGIDRAFT_134296"/>
<dbReference type="EMBL" id="KB203827">
    <property type="protein sequence ID" value="ESO82988.1"/>
    <property type="molecule type" value="Genomic_DNA"/>
</dbReference>
<dbReference type="OMA" id="EHLACTL"/>
<dbReference type="InterPro" id="IPR056890">
    <property type="entry name" value="UBA_DHX29-like"/>
</dbReference>
<dbReference type="HOGENOM" id="CLU_664942_0_0_1"/>
<evidence type="ECO:0000313" key="7">
    <source>
        <dbReference type="Proteomes" id="UP000030746"/>
    </source>
</evidence>
<dbReference type="STRING" id="225164.V3YY03"/>
<dbReference type="GO" id="GO:0016787">
    <property type="term" value="F:hydrolase activity"/>
    <property type="evidence" value="ECO:0007669"/>
    <property type="project" value="UniProtKB-KW"/>
</dbReference>
<keyword evidence="2" id="KW-0347">Helicase</keyword>
<protein>
    <recommendedName>
        <fullName evidence="8">UBA domain-containing protein</fullName>
    </recommendedName>
</protein>
<keyword evidence="7" id="KW-1185">Reference proteome</keyword>
<evidence type="ECO:0000259" key="5">
    <source>
        <dbReference type="Pfam" id="PF24899"/>
    </source>
</evidence>
<keyword evidence="2" id="KW-0067">ATP-binding</keyword>
<feature type="domain" description="ATP-dependent RNA helicase DHX29 DSRM-like" evidence="4">
    <location>
        <begin position="352"/>
        <end position="408"/>
    </location>
</feature>
<dbReference type="GeneID" id="20233537"/>